<keyword evidence="4" id="KW-0132">Cell division</keyword>
<dbReference type="AlphaFoldDB" id="A0AAD6VSJ0"/>
<comment type="subcellular location">
    <subcellularLocation>
        <location evidence="1">Chromosome</location>
        <location evidence="1">Centromere</location>
    </subcellularLocation>
</comment>
<feature type="compositionally biased region" description="Pro residues" evidence="9">
    <location>
        <begin position="320"/>
        <end position="333"/>
    </location>
</feature>
<keyword evidence="13" id="KW-1185">Reference proteome</keyword>
<feature type="compositionally biased region" description="Low complexity" evidence="9">
    <location>
        <begin position="414"/>
        <end position="424"/>
    </location>
</feature>
<keyword evidence="8" id="KW-0137">Centromere</keyword>
<evidence type="ECO:0000256" key="2">
    <source>
        <dbReference type="ARBA" id="ARBA00010845"/>
    </source>
</evidence>
<reference evidence="12" key="1">
    <citation type="submission" date="2023-03" db="EMBL/GenBank/DDBJ databases">
        <title>Massive genome expansion in bonnet fungi (Mycena s.s.) driven by repeated elements and novel gene families across ecological guilds.</title>
        <authorList>
            <consortium name="Lawrence Berkeley National Laboratory"/>
            <person name="Harder C.B."/>
            <person name="Miyauchi S."/>
            <person name="Viragh M."/>
            <person name="Kuo A."/>
            <person name="Thoen E."/>
            <person name="Andreopoulos B."/>
            <person name="Lu D."/>
            <person name="Skrede I."/>
            <person name="Drula E."/>
            <person name="Henrissat B."/>
            <person name="Morin E."/>
            <person name="Kohler A."/>
            <person name="Barry K."/>
            <person name="LaButti K."/>
            <person name="Morin E."/>
            <person name="Salamov A."/>
            <person name="Lipzen A."/>
            <person name="Mereny Z."/>
            <person name="Hegedus B."/>
            <person name="Baldrian P."/>
            <person name="Stursova M."/>
            <person name="Weitz H."/>
            <person name="Taylor A."/>
            <person name="Grigoriev I.V."/>
            <person name="Nagy L.G."/>
            <person name="Martin F."/>
            <person name="Kauserud H."/>
        </authorList>
    </citation>
    <scope>NUCLEOTIDE SEQUENCE</scope>
    <source>
        <strain evidence="12">9144</strain>
    </source>
</reference>
<organism evidence="12 13">
    <name type="scientific">Mycena pura</name>
    <dbReference type="NCBI Taxonomy" id="153505"/>
    <lineage>
        <taxon>Eukaryota</taxon>
        <taxon>Fungi</taxon>
        <taxon>Dikarya</taxon>
        <taxon>Basidiomycota</taxon>
        <taxon>Agaricomycotina</taxon>
        <taxon>Agaricomycetes</taxon>
        <taxon>Agaricomycetidae</taxon>
        <taxon>Agaricales</taxon>
        <taxon>Marasmiineae</taxon>
        <taxon>Mycenaceae</taxon>
        <taxon>Mycena</taxon>
    </lineage>
</organism>
<feature type="region of interest" description="Disordered" evidence="9">
    <location>
        <begin position="319"/>
        <end position="497"/>
    </location>
</feature>
<protein>
    <recommendedName>
        <fullName evidence="14">Shugoshin C-terminal domain-containing protein</fullName>
    </recommendedName>
</protein>
<dbReference type="InterPro" id="IPR011516">
    <property type="entry name" value="Shugoshin_N"/>
</dbReference>
<dbReference type="GO" id="GO:0045132">
    <property type="term" value="P:meiotic chromosome segregation"/>
    <property type="evidence" value="ECO:0007669"/>
    <property type="project" value="InterPro"/>
</dbReference>
<dbReference type="Proteomes" id="UP001219525">
    <property type="component" value="Unassembled WGS sequence"/>
</dbReference>
<feature type="compositionally biased region" description="Basic and acidic residues" evidence="9">
    <location>
        <begin position="481"/>
        <end position="497"/>
    </location>
</feature>
<dbReference type="GO" id="GO:0051301">
    <property type="term" value="P:cell division"/>
    <property type="evidence" value="ECO:0007669"/>
    <property type="project" value="UniProtKB-KW"/>
</dbReference>
<evidence type="ECO:0000256" key="5">
    <source>
        <dbReference type="ARBA" id="ARBA00022829"/>
    </source>
</evidence>
<sequence length="497" mass="54889">MNRRESRVSMGARQIDALVEFESFKKKALLVNKHITKLNSTLSMKIEELNTEISTLYTENLRLRQSEINLTTQLKRERAKSRQVLSDAEAATQALSAHLTSLRDTFGISASTSPTPTPPRRATPSPRTSTYSNNPTVNRLSREPQVPNINEDEEPEDVQLSPPRKNKKKRLSASRLPLPARSGTPPIAPEAPTILALAPPPAHLDLSAIALPPKKRRQSGLLLDLAVVDLDTLEVDDCVESARENERDCENERQKEKERRRAVRDIASKPKPKLKDVTNANPPRVRAKVDPALEPIPTPRPLPLENLVQAQARSFLVAAPPSPPLPEPKPVPVPAQMVVPQPVSSGSSSSLEPATDREQEQERACGVEPVETGPRERRVRKSVNYAEPKLNTKMRKPEPPEGSAPAPAPKRARSSTSAVPARSSPPLPRRRAVGMEEEGKETDDEDDEQSDSWADGEYIPSWASMHVNFEGRRRVQHGGRRKGEIAAGEGRRHSSAV</sequence>
<keyword evidence="7" id="KW-0131">Cell cycle</keyword>
<dbReference type="InterPro" id="IPR011515">
    <property type="entry name" value="Shugoshin_C"/>
</dbReference>
<dbReference type="EMBL" id="JARJCW010000008">
    <property type="protein sequence ID" value="KAJ7221450.1"/>
    <property type="molecule type" value="Genomic_DNA"/>
</dbReference>
<proteinExistence type="inferred from homology"/>
<dbReference type="Pfam" id="PF07558">
    <property type="entry name" value="Shugoshin_N"/>
    <property type="match status" value="1"/>
</dbReference>
<feature type="region of interest" description="Disordered" evidence="9">
    <location>
        <begin position="245"/>
        <end position="267"/>
    </location>
</feature>
<evidence type="ECO:0000256" key="7">
    <source>
        <dbReference type="ARBA" id="ARBA00023306"/>
    </source>
</evidence>
<gene>
    <name evidence="12" type="ORF">GGX14DRAFT_429712</name>
</gene>
<accession>A0AAD6VSJ0</accession>
<evidence type="ECO:0000256" key="9">
    <source>
        <dbReference type="SAM" id="MobiDB-lite"/>
    </source>
</evidence>
<evidence type="ECO:0000259" key="10">
    <source>
        <dbReference type="Pfam" id="PF07557"/>
    </source>
</evidence>
<feature type="compositionally biased region" description="Low complexity" evidence="9">
    <location>
        <begin position="334"/>
        <end position="350"/>
    </location>
</feature>
<keyword evidence="3" id="KW-0158">Chromosome</keyword>
<comment type="similarity">
    <text evidence="2">Belongs to the shugoshin family.</text>
</comment>
<feature type="domain" description="Shugoshin C-terminal" evidence="10">
    <location>
        <begin position="377"/>
        <end position="396"/>
    </location>
</feature>
<evidence type="ECO:0000256" key="3">
    <source>
        <dbReference type="ARBA" id="ARBA00022454"/>
    </source>
</evidence>
<evidence type="ECO:0000313" key="12">
    <source>
        <dbReference type="EMBL" id="KAJ7221450.1"/>
    </source>
</evidence>
<evidence type="ECO:0000259" key="11">
    <source>
        <dbReference type="Pfam" id="PF07558"/>
    </source>
</evidence>
<evidence type="ECO:0000256" key="6">
    <source>
        <dbReference type="ARBA" id="ARBA00023054"/>
    </source>
</evidence>
<keyword evidence="5" id="KW-0159">Chromosome partition</keyword>
<keyword evidence="6" id="KW-0175">Coiled coil</keyword>
<feature type="compositionally biased region" description="Basic and acidic residues" evidence="9">
    <location>
        <begin position="354"/>
        <end position="365"/>
    </location>
</feature>
<dbReference type="Pfam" id="PF07557">
    <property type="entry name" value="Shugoshin_C"/>
    <property type="match status" value="1"/>
</dbReference>
<evidence type="ECO:0000256" key="1">
    <source>
        <dbReference type="ARBA" id="ARBA00004584"/>
    </source>
</evidence>
<feature type="region of interest" description="Disordered" evidence="9">
    <location>
        <begin position="107"/>
        <end position="186"/>
    </location>
</feature>
<comment type="caution">
    <text evidence="12">The sequence shown here is derived from an EMBL/GenBank/DDBJ whole genome shotgun (WGS) entry which is preliminary data.</text>
</comment>
<evidence type="ECO:0008006" key="14">
    <source>
        <dbReference type="Google" id="ProtNLM"/>
    </source>
</evidence>
<feature type="compositionally biased region" description="Acidic residues" evidence="9">
    <location>
        <begin position="435"/>
        <end position="450"/>
    </location>
</feature>
<feature type="domain" description="Shugoshin N-terminal coiled-coil" evidence="11">
    <location>
        <begin position="25"/>
        <end position="65"/>
    </location>
</feature>
<name>A0AAD6VSJ0_9AGAR</name>
<evidence type="ECO:0000313" key="13">
    <source>
        <dbReference type="Proteomes" id="UP001219525"/>
    </source>
</evidence>
<dbReference type="GO" id="GO:0005634">
    <property type="term" value="C:nucleus"/>
    <property type="evidence" value="ECO:0007669"/>
    <property type="project" value="InterPro"/>
</dbReference>
<evidence type="ECO:0000256" key="8">
    <source>
        <dbReference type="ARBA" id="ARBA00023328"/>
    </source>
</evidence>
<dbReference type="GO" id="GO:0000779">
    <property type="term" value="C:condensed chromosome, centromeric region"/>
    <property type="evidence" value="ECO:0007669"/>
    <property type="project" value="UniProtKB-ARBA"/>
</dbReference>
<evidence type="ECO:0000256" key="4">
    <source>
        <dbReference type="ARBA" id="ARBA00022618"/>
    </source>
</evidence>